<reference evidence="1 2" key="1">
    <citation type="submission" date="2022-07" db="EMBL/GenBank/DDBJ databases">
        <title>Novel species in genus cellulomonas.</title>
        <authorList>
            <person name="Ye L."/>
        </authorList>
    </citation>
    <scope>NUCLEOTIDE SEQUENCE [LARGE SCALE GENOMIC DNA]</scope>
    <source>
        <strain evidence="2">zg-B89</strain>
    </source>
</reference>
<organism evidence="1 2">
    <name type="scientific">Cellulomonas xiejunii</name>
    <dbReference type="NCBI Taxonomy" id="2968083"/>
    <lineage>
        <taxon>Bacteria</taxon>
        <taxon>Bacillati</taxon>
        <taxon>Actinomycetota</taxon>
        <taxon>Actinomycetes</taxon>
        <taxon>Micrococcales</taxon>
        <taxon>Cellulomonadaceae</taxon>
        <taxon>Cellulomonas</taxon>
    </lineage>
</organism>
<sequence>MSLSIAGLLTGLLLALAAVVGGFNGFLLALVLGAVGWLVGAVVEGRIDASVLTGGGRRG</sequence>
<proteinExistence type="predicted"/>
<keyword evidence="2" id="KW-1185">Reference proteome</keyword>
<protein>
    <submittedName>
        <fullName evidence="1">DUF2273 domain-containing protein</fullName>
    </submittedName>
</protein>
<dbReference type="EMBL" id="CP101987">
    <property type="protein sequence ID" value="UUI72141.1"/>
    <property type="molecule type" value="Genomic_DNA"/>
</dbReference>
<name>A0ABY5KSJ0_9CELL</name>
<dbReference type="Proteomes" id="UP001316384">
    <property type="component" value="Chromosome"/>
</dbReference>
<evidence type="ECO:0000313" key="2">
    <source>
        <dbReference type="Proteomes" id="UP001316384"/>
    </source>
</evidence>
<accession>A0ABY5KSJ0</accession>
<dbReference type="RefSeq" id="WP_227577174.1">
    <property type="nucleotide sequence ID" value="NZ_CP101987.1"/>
</dbReference>
<gene>
    <name evidence="1" type="ORF">NP048_01335</name>
</gene>
<evidence type="ECO:0000313" key="1">
    <source>
        <dbReference type="EMBL" id="UUI72141.1"/>
    </source>
</evidence>